<name>A0ACC2TLJ6_9FUNG</name>
<protein>
    <submittedName>
        <fullName evidence="1">Uncharacterized protein</fullName>
    </submittedName>
</protein>
<sequence>MSPIAELAPSQRPSAELVFFINHKLHRLKDPDPQQTTLSYLRNQGLTGTKLGCGEGGCGACTVVIASLDGNNKVRHLTANACLLPLCLLHGKQIITIEGLGCPAKPHAIQERLALGHGSQCGFCTPGIVMSMYGLLQASKEPSIQDIEDSFEGNLCRCTGYRPILESFKTFAKDNQDATCQNKILEKPVDEHCNIVYSHNSIKTDCSTKNPKVVAACTIPDLALKVPYHSEQDVSFPKALLGDLSHLTLEPLYFRSADCHWFRPTQLQELLVIKSKYPEAKLVGGSSEIGIEMRLKSMNFRHFVDVSRIPELRQVVWKKSAMIIGVNITLTDFIHSLETQLLVVEPFQKPTLKAFLTNLRWFAGRQIRNFATVGGNIATGSPISDLNPIFIATQAVLTLVSRKSGTREVKMSQFFKGYRQIDLKQDEVILTVKVPLAKPGQFVRAYKQARRKDDDIAIVNAAFCVQLDIASQPPTISSIEMAFGGMGPTTLRLAVTPQIACGLEWGLLSNLDRITCALLAELELPFSAVGGMASYRRTLAASFFKRFWLQLTRDLNMESSLPLHNLDDMERGTTQATQSFGPAANHDALADPLISRTYPHLSALVHCTGAASYTDDIPAVALELHAAPVFSTQAHAEILEVDPKQALALYGVHQFISHKDVPGHNTWGIIAQDEEFFASREVHCVGQLIGLVLADTHELARRAADLVKVKYQPLEFILTIQEAIQTNSFFPIERKLTKGDFTEDAFCGEDAVVISGECHVGGQEHFYLETQGCLAIPKGENGEMELICSSQNITESQMETARALNFPANRITAKAKRLGGGFGGKETRASVVAVVAAVAAHASGRPVRYILDRDMDMLSSGNRHPYLGKYRLAVSRGGRFKAMDLELIANAGWTYDVSHAVLERAVTHCDNVYHFPILRVVGRLAKTNISTNTAFRGFGGPQGMLVTEMMIATAADTLGIDPATLRHINFYEEGQLTHYKMPVLDWYIPEMWDTLLASTNYAQRLKEINAFNANNPWRKRGIAAIPTKFSVSFGIHFLNQAGATILIYTDGSVLLSHGGVDIGQGLHTKMVQLCANALKVPLHNVHVTETSTDKVANTSATAASASSDLNGMAVLDACRQLNERLQPYWDKAPPGSTLADVAQAAYLDMVNLSASGFYKAPTTKFDWEKGEGNIYLYSTSGVAVTEVEVDVLTGDHVVKAADILMDVGNSINFAIDLGQIEGAFVQGMGWCTTEETLFATQSGRRVTLGPGSYKIPGFRSAPQKFNVSILSGKTYHHLPTVKSSKGIGEPPLFMGASVLFALRHAITASRQDNGITAPLSIPSPATAEIIRLACQDKLVKAAETLPSHGTEIPWAVRP</sequence>
<dbReference type="EMBL" id="QTSX02002500">
    <property type="protein sequence ID" value="KAJ9075366.1"/>
    <property type="molecule type" value="Genomic_DNA"/>
</dbReference>
<evidence type="ECO:0000313" key="2">
    <source>
        <dbReference type="Proteomes" id="UP001165960"/>
    </source>
</evidence>
<gene>
    <name evidence="1" type="ORF">DSO57_1036866</name>
</gene>
<proteinExistence type="predicted"/>
<dbReference type="Proteomes" id="UP001165960">
    <property type="component" value="Unassembled WGS sequence"/>
</dbReference>
<evidence type="ECO:0000313" key="1">
    <source>
        <dbReference type="EMBL" id="KAJ9075366.1"/>
    </source>
</evidence>
<accession>A0ACC2TLJ6</accession>
<organism evidence="1 2">
    <name type="scientific">Entomophthora muscae</name>
    <dbReference type="NCBI Taxonomy" id="34485"/>
    <lineage>
        <taxon>Eukaryota</taxon>
        <taxon>Fungi</taxon>
        <taxon>Fungi incertae sedis</taxon>
        <taxon>Zoopagomycota</taxon>
        <taxon>Entomophthoromycotina</taxon>
        <taxon>Entomophthoromycetes</taxon>
        <taxon>Entomophthorales</taxon>
        <taxon>Entomophthoraceae</taxon>
        <taxon>Entomophthora</taxon>
    </lineage>
</organism>
<keyword evidence="2" id="KW-1185">Reference proteome</keyword>
<reference evidence="1" key="1">
    <citation type="submission" date="2022-04" db="EMBL/GenBank/DDBJ databases">
        <title>Genome of the entomopathogenic fungus Entomophthora muscae.</title>
        <authorList>
            <person name="Elya C."/>
            <person name="Lovett B.R."/>
            <person name="Lee E."/>
            <person name="Macias A.M."/>
            <person name="Hajek A.E."/>
            <person name="De Bivort B.L."/>
            <person name="Kasson M.T."/>
            <person name="De Fine Licht H.H."/>
            <person name="Stajich J.E."/>
        </authorList>
    </citation>
    <scope>NUCLEOTIDE SEQUENCE</scope>
    <source>
        <strain evidence="1">Berkeley</strain>
    </source>
</reference>
<comment type="caution">
    <text evidence="1">The sequence shown here is derived from an EMBL/GenBank/DDBJ whole genome shotgun (WGS) entry which is preliminary data.</text>
</comment>